<evidence type="ECO:0000313" key="3">
    <source>
        <dbReference type="Proteomes" id="UP000712600"/>
    </source>
</evidence>
<organism evidence="2 3">
    <name type="scientific">Brassica cretica</name>
    <name type="common">Mustard</name>
    <dbReference type="NCBI Taxonomy" id="69181"/>
    <lineage>
        <taxon>Eukaryota</taxon>
        <taxon>Viridiplantae</taxon>
        <taxon>Streptophyta</taxon>
        <taxon>Embryophyta</taxon>
        <taxon>Tracheophyta</taxon>
        <taxon>Spermatophyta</taxon>
        <taxon>Magnoliopsida</taxon>
        <taxon>eudicotyledons</taxon>
        <taxon>Gunneridae</taxon>
        <taxon>Pentapetalae</taxon>
        <taxon>rosids</taxon>
        <taxon>malvids</taxon>
        <taxon>Brassicales</taxon>
        <taxon>Brassicaceae</taxon>
        <taxon>Brassiceae</taxon>
        <taxon>Brassica</taxon>
    </lineage>
</organism>
<dbReference type="InterPro" id="IPR012340">
    <property type="entry name" value="NA-bd_OB-fold"/>
</dbReference>
<evidence type="ECO:0008006" key="4">
    <source>
        <dbReference type="Google" id="ProtNLM"/>
    </source>
</evidence>
<name>A0A8S9Q5R4_BRACR</name>
<evidence type="ECO:0000313" key="2">
    <source>
        <dbReference type="EMBL" id="KAF3537979.1"/>
    </source>
</evidence>
<gene>
    <name evidence="2" type="ORF">F2Q69_00021421</name>
</gene>
<dbReference type="EMBL" id="QGKX02001290">
    <property type="protein sequence ID" value="KAF3537979.1"/>
    <property type="molecule type" value="Genomic_DNA"/>
</dbReference>
<comment type="caution">
    <text evidence="2">The sequence shown here is derived from an EMBL/GenBank/DDBJ whole genome shotgun (WGS) entry which is preliminary data.</text>
</comment>
<dbReference type="PANTHER" id="PTHR47165">
    <property type="entry name" value="OS03G0429900 PROTEIN"/>
    <property type="match status" value="1"/>
</dbReference>
<dbReference type="Proteomes" id="UP000712600">
    <property type="component" value="Unassembled WGS sequence"/>
</dbReference>
<dbReference type="AlphaFoldDB" id="A0A8S9Q5R4"/>
<evidence type="ECO:0000256" key="1">
    <source>
        <dbReference type="SAM" id="MobiDB-lite"/>
    </source>
</evidence>
<sequence length="507" mass="55477">MASYTPLANLRTGRCSNNAEVRLLRFWEAQNIRKGGELMSLDMLLLDEQVTLPLSIFSDRLRFSACHLIILSLKKSTLIQGTVNAARLDTYRELFVEGSVYSLSGFDVTRSDNKFRLSDAPVSIRFTDAGNVVIILFTELFLTTCKIYLELTAIRSTINNGTQGSNVNVCVSLFDGLAFAFTEKMTRNGREPKVILITSINPKVVGGRLFLNGTSGTHIYFDSQLQAKNAIHNGSNQISSSSKLIHAQKIVPLTVSELNHHVLSADPQPSHASLVIKKSAVASLRYRVELSVADNTGDAVFVAFDLDMAKLTNIPSAEVAEVIGVGVNARVEAEVPQFITDIVGKTFTFQIKLGEFNFTFKHQTFTISRIFSVAQRAPLPDFVGDGAQHGPNDGLQVQNPISSLVPVCNSSTIVETSGGMASTDKEDQTSSSAAPVEGPSATSTPPVEAEEIHQEAKEGEIFDSENMTSNYELFEDTPTNYNDVKRQDAVYHPNFVPDSVKLFVVHM</sequence>
<feature type="compositionally biased region" description="Basic and acidic residues" evidence="1">
    <location>
        <begin position="450"/>
        <end position="460"/>
    </location>
</feature>
<dbReference type="SUPFAM" id="SSF50249">
    <property type="entry name" value="Nucleic acid-binding proteins"/>
    <property type="match status" value="1"/>
</dbReference>
<feature type="region of interest" description="Disordered" evidence="1">
    <location>
        <begin position="415"/>
        <end position="465"/>
    </location>
</feature>
<dbReference type="Gene3D" id="2.40.50.140">
    <property type="entry name" value="Nucleic acid-binding proteins"/>
    <property type="match status" value="2"/>
</dbReference>
<accession>A0A8S9Q5R4</accession>
<reference evidence="2" key="1">
    <citation type="submission" date="2019-12" db="EMBL/GenBank/DDBJ databases">
        <title>Genome sequencing and annotation of Brassica cretica.</title>
        <authorList>
            <person name="Studholme D.J."/>
            <person name="Sarris P."/>
        </authorList>
    </citation>
    <scope>NUCLEOTIDE SEQUENCE</scope>
    <source>
        <strain evidence="2">PFS-109/04</strain>
        <tissue evidence="2">Leaf</tissue>
    </source>
</reference>
<proteinExistence type="predicted"/>
<dbReference type="PANTHER" id="PTHR47165:SF4">
    <property type="entry name" value="OS03G0429900 PROTEIN"/>
    <property type="match status" value="1"/>
</dbReference>
<protein>
    <recommendedName>
        <fullName evidence="4">DUF223 domain-containing protein</fullName>
    </recommendedName>
</protein>